<feature type="domain" description="Ribosomal RNA methyltransferase FtsJ" evidence="8">
    <location>
        <begin position="79"/>
        <end position="335"/>
    </location>
</feature>
<protein>
    <recommendedName>
        <fullName evidence="6">rRNA methyltransferase 2, mitochondrial</fullName>
    </recommendedName>
</protein>
<evidence type="ECO:0000256" key="3">
    <source>
        <dbReference type="ARBA" id="ARBA00022603"/>
    </source>
</evidence>
<evidence type="ECO:0000259" key="8">
    <source>
        <dbReference type="Pfam" id="PF01728"/>
    </source>
</evidence>
<accession>A0AA38RTP8</accession>
<dbReference type="EMBL" id="JANBVN010000125">
    <property type="protein sequence ID" value="KAJ9142250.1"/>
    <property type="molecule type" value="Genomic_DNA"/>
</dbReference>
<gene>
    <name evidence="9" type="ORF">NKR19_g7313</name>
</gene>
<keyword evidence="10" id="KW-1185">Reference proteome</keyword>
<feature type="region of interest" description="Disordered" evidence="7">
    <location>
        <begin position="40"/>
        <end position="63"/>
    </location>
</feature>
<evidence type="ECO:0000256" key="2">
    <source>
        <dbReference type="ARBA" id="ARBA00022552"/>
    </source>
</evidence>
<dbReference type="InterPro" id="IPR050082">
    <property type="entry name" value="RNA_methyltr_RlmE"/>
</dbReference>
<sequence>MLQLCSKAQCWRQAFLPTSRTPVLLSTITACWHCGLQPRRTGQAGTSAGHVRRSSSNSRWKQRQGSDVFAREAKVQGLKSRAAFKLLEMDAKYKLFKKGAVVVDLGYAPGSWSQVAKDRTGPKGLVVGIDLIPAQPPRGVSTIQGNFLSPAVRDLVKTFVAEGAARKQLQQQSQDAAVNETPAAKGTTPSWTADDSAGKDAVLLIEQTSYIDAERLAARDAIVGRDDADQSSETDQTRDVKKERLVDVVLSDMMMNTSGITFKDHAGSMDLCHAALSFASDTLKADGNFVCKFYQGKEDKALENTLKKMFKRVCREKPESSRSESKEAYFVALRRKVNVTLDDIEAG</sequence>
<evidence type="ECO:0000313" key="10">
    <source>
        <dbReference type="Proteomes" id="UP001174691"/>
    </source>
</evidence>
<keyword evidence="3 9" id="KW-0489">Methyltransferase</keyword>
<evidence type="ECO:0000256" key="1">
    <source>
        <dbReference type="ARBA" id="ARBA00009258"/>
    </source>
</evidence>
<dbReference type="InterPro" id="IPR029063">
    <property type="entry name" value="SAM-dependent_MTases_sf"/>
</dbReference>
<dbReference type="PANTHER" id="PTHR10920">
    <property type="entry name" value="RIBOSOMAL RNA METHYLTRANSFERASE"/>
    <property type="match status" value="1"/>
</dbReference>
<keyword evidence="4" id="KW-0808">Transferase</keyword>
<dbReference type="InterPro" id="IPR002877">
    <property type="entry name" value="RNA_MeTrfase_FtsJ_dom"/>
</dbReference>
<dbReference type="GO" id="GO:0005739">
    <property type="term" value="C:mitochondrion"/>
    <property type="evidence" value="ECO:0007669"/>
    <property type="project" value="TreeGrafter"/>
</dbReference>
<evidence type="ECO:0000256" key="6">
    <source>
        <dbReference type="ARBA" id="ARBA00041184"/>
    </source>
</evidence>
<feature type="compositionally biased region" description="Polar residues" evidence="7">
    <location>
        <begin position="54"/>
        <end position="63"/>
    </location>
</feature>
<dbReference type="Gene3D" id="3.40.50.150">
    <property type="entry name" value="Vaccinia Virus protein VP39"/>
    <property type="match status" value="1"/>
</dbReference>
<organism evidence="9 10">
    <name type="scientific">Coniochaeta hoffmannii</name>
    <dbReference type="NCBI Taxonomy" id="91930"/>
    <lineage>
        <taxon>Eukaryota</taxon>
        <taxon>Fungi</taxon>
        <taxon>Dikarya</taxon>
        <taxon>Ascomycota</taxon>
        <taxon>Pezizomycotina</taxon>
        <taxon>Sordariomycetes</taxon>
        <taxon>Sordariomycetidae</taxon>
        <taxon>Coniochaetales</taxon>
        <taxon>Coniochaetaceae</taxon>
        <taxon>Coniochaeta</taxon>
    </lineage>
</organism>
<feature type="region of interest" description="Disordered" evidence="7">
    <location>
        <begin position="170"/>
        <end position="195"/>
    </location>
</feature>
<dbReference type="Pfam" id="PF01728">
    <property type="entry name" value="FtsJ"/>
    <property type="match status" value="1"/>
</dbReference>
<keyword evidence="5" id="KW-0949">S-adenosyl-L-methionine</keyword>
<dbReference type="SUPFAM" id="SSF53335">
    <property type="entry name" value="S-adenosyl-L-methionine-dependent methyltransferases"/>
    <property type="match status" value="1"/>
</dbReference>
<keyword evidence="2" id="KW-0698">rRNA processing</keyword>
<dbReference type="PANTHER" id="PTHR10920:SF18">
    <property type="entry name" value="RRNA METHYLTRANSFERASE 2, MITOCHONDRIAL"/>
    <property type="match status" value="1"/>
</dbReference>
<evidence type="ECO:0000256" key="5">
    <source>
        <dbReference type="ARBA" id="ARBA00022691"/>
    </source>
</evidence>
<evidence type="ECO:0000256" key="4">
    <source>
        <dbReference type="ARBA" id="ARBA00022679"/>
    </source>
</evidence>
<dbReference type="PROSITE" id="PS51257">
    <property type="entry name" value="PROKAR_LIPOPROTEIN"/>
    <property type="match status" value="1"/>
</dbReference>
<evidence type="ECO:0000313" key="9">
    <source>
        <dbReference type="EMBL" id="KAJ9142250.1"/>
    </source>
</evidence>
<comment type="similarity">
    <text evidence="1">Belongs to the class I-like SAM-binding methyltransferase superfamily. RNA methyltransferase RlmE family.</text>
</comment>
<dbReference type="HAMAP" id="MF_01547">
    <property type="entry name" value="RNA_methyltr_E"/>
    <property type="match status" value="1"/>
</dbReference>
<dbReference type="Proteomes" id="UP001174691">
    <property type="component" value="Unassembled WGS sequence"/>
</dbReference>
<dbReference type="InterPro" id="IPR015507">
    <property type="entry name" value="rRNA-MeTfrase_E"/>
</dbReference>
<proteinExistence type="inferred from homology"/>
<reference evidence="9" key="1">
    <citation type="submission" date="2022-07" db="EMBL/GenBank/DDBJ databases">
        <title>Fungi with potential for degradation of polypropylene.</title>
        <authorList>
            <person name="Gostincar C."/>
        </authorList>
    </citation>
    <scope>NUCLEOTIDE SEQUENCE</scope>
    <source>
        <strain evidence="9">EXF-13287</strain>
    </source>
</reference>
<dbReference type="GO" id="GO:0008650">
    <property type="term" value="F:rRNA (uridine-2'-O-)-methyltransferase activity"/>
    <property type="evidence" value="ECO:0007669"/>
    <property type="project" value="TreeGrafter"/>
</dbReference>
<name>A0AA38RTP8_9PEZI</name>
<dbReference type="AlphaFoldDB" id="A0AA38RTP8"/>
<comment type="caution">
    <text evidence="9">The sequence shown here is derived from an EMBL/GenBank/DDBJ whole genome shotgun (WGS) entry which is preliminary data.</text>
</comment>
<evidence type="ECO:0000256" key="7">
    <source>
        <dbReference type="SAM" id="MobiDB-lite"/>
    </source>
</evidence>